<gene>
    <name evidence="6" type="ORF">KKP3000_004145</name>
</gene>
<sequence>MDKRIDSDENPLKLKQGEPTVQAVDRAIVLLKLVSMSEHPIPINDLAKQAHINRTTAWRLLSTLEHHGLVERDALTKGYRLGLAAGQLTSVTSSNELLSLRARPMMEKLAETTQETVMLSVPKNFGVVAISQIDPPHSVRLIDYVDVVLPLHCTSNGKLLLANLPKAEVEHFFDRPLEKRTTRTMTDPLELKKQLNTIRKNGFALSIGELDESENGISAPIYDANGVLIAFISVSGPAFRFTEDRAIQIAQNVVKTAVEISNALKQ</sequence>
<feature type="domain" description="HTH iclR-type" evidence="4">
    <location>
        <begin position="21"/>
        <end position="83"/>
    </location>
</feature>
<dbReference type="InterPro" id="IPR036390">
    <property type="entry name" value="WH_DNA-bd_sf"/>
</dbReference>
<evidence type="ECO:0000313" key="7">
    <source>
        <dbReference type="Proteomes" id="UP001579974"/>
    </source>
</evidence>
<keyword evidence="3" id="KW-0804">Transcription</keyword>
<evidence type="ECO:0000313" key="6">
    <source>
        <dbReference type="EMBL" id="MFB5190674.1"/>
    </source>
</evidence>
<comment type="caution">
    <text evidence="6">The sequence shown here is derived from an EMBL/GenBank/DDBJ whole genome shotgun (WGS) entry which is preliminary data.</text>
</comment>
<dbReference type="PANTHER" id="PTHR30136:SF24">
    <property type="entry name" value="HTH-TYPE TRANSCRIPTIONAL REPRESSOR ALLR"/>
    <property type="match status" value="1"/>
</dbReference>
<dbReference type="Gene3D" id="1.10.10.10">
    <property type="entry name" value="Winged helix-like DNA-binding domain superfamily/Winged helix DNA-binding domain"/>
    <property type="match status" value="1"/>
</dbReference>
<dbReference type="Gene3D" id="3.30.450.40">
    <property type="match status" value="1"/>
</dbReference>
<name>A0ABV5AEK3_9BACL</name>
<dbReference type="Pfam" id="PF09339">
    <property type="entry name" value="HTH_IclR"/>
    <property type="match status" value="1"/>
</dbReference>
<dbReference type="SMART" id="SM00346">
    <property type="entry name" value="HTH_ICLR"/>
    <property type="match status" value="1"/>
</dbReference>
<dbReference type="InterPro" id="IPR011991">
    <property type="entry name" value="ArsR-like_HTH"/>
</dbReference>
<dbReference type="InterPro" id="IPR029016">
    <property type="entry name" value="GAF-like_dom_sf"/>
</dbReference>
<dbReference type="Pfam" id="PF01614">
    <property type="entry name" value="IclR_C"/>
    <property type="match status" value="1"/>
</dbReference>
<accession>A0ABV5AEK3</accession>
<dbReference type="Proteomes" id="UP001579974">
    <property type="component" value="Unassembled WGS sequence"/>
</dbReference>
<dbReference type="SUPFAM" id="SSF46785">
    <property type="entry name" value="Winged helix' DNA-binding domain"/>
    <property type="match status" value="1"/>
</dbReference>
<organism evidence="6 7">
    <name type="scientific">Alicyclobacillus fastidiosus</name>
    <dbReference type="NCBI Taxonomy" id="392011"/>
    <lineage>
        <taxon>Bacteria</taxon>
        <taxon>Bacillati</taxon>
        <taxon>Bacillota</taxon>
        <taxon>Bacilli</taxon>
        <taxon>Bacillales</taxon>
        <taxon>Alicyclobacillaceae</taxon>
        <taxon>Alicyclobacillus</taxon>
    </lineage>
</organism>
<reference evidence="6 7" key="1">
    <citation type="journal article" date="2024" name="Int. J. Mol. Sci.">
        <title>Exploration of Alicyclobacillus spp. Genome in Search of Antibiotic Resistance.</title>
        <authorList>
            <person name="Bucka-Kolendo J."/>
            <person name="Kiousi D.E."/>
            <person name="Dekowska A."/>
            <person name="Mikolajczuk-Szczyrba A."/>
            <person name="Karadedos D.M."/>
            <person name="Michael P."/>
            <person name="Galanis A."/>
            <person name="Sokolowska B."/>
        </authorList>
    </citation>
    <scope>NUCLEOTIDE SEQUENCE [LARGE SCALE GENOMIC DNA]</scope>
    <source>
        <strain evidence="6 7">KKP 3000</strain>
    </source>
</reference>
<dbReference type="PROSITE" id="PS51078">
    <property type="entry name" value="ICLR_ED"/>
    <property type="match status" value="1"/>
</dbReference>
<keyword evidence="1" id="KW-0805">Transcription regulation</keyword>
<evidence type="ECO:0000256" key="2">
    <source>
        <dbReference type="ARBA" id="ARBA00023125"/>
    </source>
</evidence>
<dbReference type="RefSeq" id="WP_275474712.1">
    <property type="nucleotide sequence ID" value="NZ_CP162940.1"/>
</dbReference>
<evidence type="ECO:0000256" key="1">
    <source>
        <dbReference type="ARBA" id="ARBA00023015"/>
    </source>
</evidence>
<dbReference type="PANTHER" id="PTHR30136">
    <property type="entry name" value="HELIX-TURN-HELIX TRANSCRIPTIONAL REGULATOR, ICLR FAMILY"/>
    <property type="match status" value="1"/>
</dbReference>
<keyword evidence="2" id="KW-0238">DNA-binding</keyword>
<evidence type="ECO:0000259" key="5">
    <source>
        <dbReference type="PROSITE" id="PS51078"/>
    </source>
</evidence>
<dbReference type="InterPro" id="IPR050707">
    <property type="entry name" value="HTH_MetabolicPath_Reg"/>
</dbReference>
<dbReference type="CDD" id="cd00090">
    <property type="entry name" value="HTH_ARSR"/>
    <property type="match status" value="1"/>
</dbReference>
<protein>
    <submittedName>
        <fullName evidence="6">IclR family transcriptional regulator</fullName>
    </submittedName>
</protein>
<proteinExistence type="predicted"/>
<dbReference type="EMBL" id="JBDXSU010000006">
    <property type="protein sequence ID" value="MFB5190674.1"/>
    <property type="molecule type" value="Genomic_DNA"/>
</dbReference>
<dbReference type="PROSITE" id="PS51077">
    <property type="entry name" value="HTH_ICLR"/>
    <property type="match status" value="1"/>
</dbReference>
<dbReference type="InterPro" id="IPR005471">
    <property type="entry name" value="Tscrpt_reg_IclR_N"/>
</dbReference>
<evidence type="ECO:0000259" key="4">
    <source>
        <dbReference type="PROSITE" id="PS51077"/>
    </source>
</evidence>
<feature type="domain" description="IclR-ED" evidence="5">
    <location>
        <begin position="84"/>
        <end position="266"/>
    </location>
</feature>
<evidence type="ECO:0000256" key="3">
    <source>
        <dbReference type="ARBA" id="ARBA00023163"/>
    </source>
</evidence>
<dbReference type="SUPFAM" id="SSF55781">
    <property type="entry name" value="GAF domain-like"/>
    <property type="match status" value="1"/>
</dbReference>
<dbReference type="InterPro" id="IPR036388">
    <property type="entry name" value="WH-like_DNA-bd_sf"/>
</dbReference>
<keyword evidence="7" id="KW-1185">Reference proteome</keyword>
<dbReference type="InterPro" id="IPR014757">
    <property type="entry name" value="Tscrpt_reg_IclR_C"/>
</dbReference>